<dbReference type="SUPFAM" id="SSF54909">
    <property type="entry name" value="Dimeric alpha+beta barrel"/>
    <property type="match status" value="1"/>
</dbReference>
<keyword evidence="1" id="KW-0805">Transcription regulation</keyword>
<dbReference type="GO" id="GO:0005829">
    <property type="term" value="C:cytosol"/>
    <property type="evidence" value="ECO:0007669"/>
    <property type="project" value="TreeGrafter"/>
</dbReference>
<dbReference type="InterPro" id="IPR019885">
    <property type="entry name" value="Tscrpt_reg_HTH_AsnC-type_CS"/>
</dbReference>
<dbReference type="InterPro" id="IPR000485">
    <property type="entry name" value="AsnC-type_HTH_dom"/>
</dbReference>
<dbReference type="PANTHER" id="PTHR30154">
    <property type="entry name" value="LEUCINE-RESPONSIVE REGULATORY PROTEIN"/>
    <property type="match status" value="1"/>
</dbReference>
<keyword evidence="2" id="KW-0238">DNA-binding</keyword>
<evidence type="ECO:0000256" key="1">
    <source>
        <dbReference type="ARBA" id="ARBA00023015"/>
    </source>
</evidence>
<dbReference type="InterPro" id="IPR019888">
    <property type="entry name" value="Tscrpt_reg_AsnC-like"/>
</dbReference>
<keyword evidence="6" id="KW-1185">Reference proteome</keyword>
<gene>
    <name evidence="5" type="ORF">HMF8227_00851</name>
</gene>
<protein>
    <submittedName>
        <fullName evidence="5">Glutamate uptake regulatory protein</fullName>
    </submittedName>
</protein>
<dbReference type="InterPro" id="IPR019887">
    <property type="entry name" value="Tscrpt_reg_AsnC/Lrp_C"/>
</dbReference>
<feature type="domain" description="HTH asnC-type" evidence="4">
    <location>
        <begin position="25"/>
        <end position="86"/>
    </location>
</feature>
<sequence>MSLIFNGISRTLAAPFFGDTDVMKLDKFDREILRVLQRDATVSMAELSQQVGLSHTPCWRRVKRLEKEGIIRGKVTLLDGKKLNLGVSVFIYITLKNHDEASLNSFEASVQDIPEVVECHTTSGDKDYLLKVVVESIEEYEHLLKSRFTHLPSVDHLSSTFALKQVKNTTELPIKNQ</sequence>
<dbReference type="InterPro" id="IPR011008">
    <property type="entry name" value="Dimeric_a/b-barrel"/>
</dbReference>
<dbReference type="PRINTS" id="PR00033">
    <property type="entry name" value="HTHASNC"/>
</dbReference>
<organism evidence="5 6">
    <name type="scientific">Saliniradius amylolyticus</name>
    <dbReference type="NCBI Taxonomy" id="2183582"/>
    <lineage>
        <taxon>Bacteria</taxon>
        <taxon>Pseudomonadati</taxon>
        <taxon>Pseudomonadota</taxon>
        <taxon>Gammaproteobacteria</taxon>
        <taxon>Alteromonadales</taxon>
        <taxon>Alteromonadaceae</taxon>
        <taxon>Saliniradius</taxon>
    </lineage>
</organism>
<evidence type="ECO:0000313" key="5">
    <source>
        <dbReference type="EMBL" id="AWL11346.1"/>
    </source>
</evidence>
<dbReference type="PROSITE" id="PS00519">
    <property type="entry name" value="HTH_ASNC_1"/>
    <property type="match status" value="1"/>
</dbReference>
<name>A0A2S2E152_9ALTE</name>
<dbReference type="SMART" id="SM00344">
    <property type="entry name" value="HTH_ASNC"/>
    <property type="match status" value="1"/>
</dbReference>
<dbReference type="InterPro" id="IPR011991">
    <property type="entry name" value="ArsR-like_HTH"/>
</dbReference>
<evidence type="ECO:0000259" key="4">
    <source>
        <dbReference type="PROSITE" id="PS50956"/>
    </source>
</evidence>
<accession>A0A2S2E152</accession>
<dbReference type="Gene3D" id="1.10.10.10">
    <property type="entry name" value="Winged helix-like DNA-binding domain superfamily/Winged helix DNA-binding domain"/>
    <property type="match status" value="1"/>
</dbReference>
<dbReference type="EMBL" id="CP029347">
    <property type="protein sequence ID" value="AWL11346.1"/>
    <property type="molecule type" value="Genomic_DNA"/>
</dbReference>
<reference evidence="5 6" key="1">
    <citation type="submission" date="2018-05" db="EMBL/GenBank/DDBJ databases">
        <title>Salinimonas sp. HMF8227 Genome sequencing and assembly.</title>
        <authorList>
            <person name="Kang H."/>
            <person name="Kang J."/>
            <person name="Cha I."/>
            <person name="Kim H."/>
            <person name="Joh K."/>
        </authorList>
    </citation>
    <scope>NUCLEOTIDE SEQUENCE [LARGE SCALE GENOMIC DNA]</scope>
    <source>
        <strain evidence="5 6">HMF8227</strain>
    </source>
</reference>
<dbReference type="CDD" id="cd00090">
    <property type="entry name" value="HTH_ARSR"/>
    <property type="match status" value="1"/>
</dbReference>
<dbReference type="Proteomes" id="UP000245728">
    <property type="component" value="Chromosome"/>
</dbReference>
<dbReference type="AlphaFoldDB" id="A0A2S2E152"/>
<dbReference type="Pfam" id="PF01037">
    <property type="entry name" value="AsnC_trans_reg"/>
    <property type="match status" value="1"/>
</dbReference>
<dbReference type="InterPro" id="IPR036388">
    <property type="entry name" value="WH-like_DNA-bd_sf"/>
</dbReference>
<keyword evidence="3" id="KW-0804">Transcription</keyword>
<evidence type="ECO:0000256" key="3">
    <source>
        <dbReference type="ARBA" id="ARBA00023163"/>
    </source>
</evidence>
<evidence type="ECO:0000313" key="6">
    <source>
        <dbReference type="Proteomes" id="UP000245728"/>
    </source>
</evidence>
<dbReference type="GO" id="GO:0043200">
    <property type="term" value="P:response to amino acid"/>
    <property type="evidence" value="ECO:0007669"/>
    <property type="project" value="TreeGrafter"/>
</dbReference>
<dbReference type="KEGG" id="salh:HMF8227_00851"/>
<dbReference type="GO" id="GO:0006355">
    <property type="term" value="P:regulation of DNA-templated transcription"/>
    <property type="evidence" value="ECO:0007669"/>
    <property type="project" value="UniProtKB-ARBA"/>
</dbReference>
<dbReference type="SUPFAM" id="SSF46785">
    <property type="entry name" value="Winged helix' DNA-binding domain"/>
    <property type="match status" value="1"/>
</dbReference>
<dbReference type="GO" id="GO:0043565">
    <property type="term" value="F:sequence-specific DNA binding"/>
    <property type="evidence" value="ECO:0007669"/>
    <property type="project" value="InterPro"/>
</dbReference>
<dbReference type="Gene3D" id="3.30.70.920">
    <property type="match status" value="1"/>
</dbReference>
<evidence type="ECO:0000256" key="2">
    <source>
        <dbReference type="ARBA" id="ARBA00023125"/>
    </source>
</evidence>
<dbReference type="PROSITE" id="PS50956">
    <property type="entry name" value="HTH_ASNC_2"/>
    <property type="match status" value="1"/>
</dbReference>
<dbReference type="Pfam" id="PF13412">
    <property type="entry name" value="HTH_24"/>
    <property type="match status" value="1"/>
</dbReference>
<dbReference type="InterPro" id="IPR036390">
    <property type="entry name" value="WH_DNA-bd_sf"/>
</dbReference>
<proteinExistence type="predicted"/>
<dbReference type="PANTHER" id="PTHR30154:SF17">
    <property type="entry name" value="DNA-BINDING TRANSCRIPTIONAL ACTIVATOR DECR"/>
    <property type="match status" value="1"/>
</dbReference>